<dbReference type="GO" id="GO:0005576">
    <property type="term" value="C:extracellular region"/>
    <property type="evidence" value="ECO:0007669"/>
    <property type="project" value="UniProtKB-SubCell"/>
</dbReference>
<keyword evidence="12" id="KW-1185">Reference proteome</keyword>
<evidence type="ECO:0000313" key="12">
    <source>
        <dbReference type="Proteomes" id="UP000799750"/>
    </source>
</evidence>
<evidence type="ECO:0000256" key="6">
    <source>
        <dbReference type="ARBA" id="ARBA00022729"/>
    </source>
</evidence>
<gene>
    <name evidence="11" type="ORF">BU16DRAFT_3884</name>
</gene>
<organism evidence="11 12">
    <name type="scientific">Lophium mytilinum</name>
    <dbReference type="NCBI Taxonomy" id="390894"/>
    <lineage>
        <taxon>Eukaryota</taxon>
        <taxon>Fungi</taxon>
        <taxon>Dikarya</taxon>
        <taxon>Ascomycota</taxon>
        <taxon>Pezizomycotina</taxon>
        <taxon>Dothideomycetes</taxon>
        <taxon>Pleosporomycetidae</taxon>
        <taxon>Mytilinidiales</taxon>
        <taxon>Mytilinidiaceae</taxon>
        <taxon>Lophium</taxon>
    </lineage>
</organism>
<keyword evidence="8" id="KW-0449">Lipoprotein</keyword>
<evidence type="ECO:0000256" key="3">
    <source>
        <dbReference type="ARBA" id="ARBA00010031"/>
    </source>
</evidence>
<evidence type="ECO:0000256" key="8">
    <source>
        <dbReference type="ARBA" id="ARBA00023288"/>
    </source>
</evidence>
<dbReference type="Pfam" id="PF05730">
    <property type="entry name" value="CFEM"/>
    <property type="match status" value="1"/>
</dbReference>
<dbReference type="OrthoDB" id="5015350at2759"/>
<reference evidence="11" key="1">
    <citation type="journal article" date="2020" name="Stud. Mycol.">
        <title>101 Dothideomycetes genomes: a test case for predicting lifestyles and emergence of pathogens.</title>
        <authorList>
            <person name="Haridas S."/>
            <person name="Albert R."/>
            <person name="Binder M."/>
            <person name="Bloem J."/>
            <person name="Labutti K."/>
            <person name="Salamov A."/>
            <person name="Andreopoulos B."/>
            <person name="Baker S."/>
            <person name="Barry K."/>
            <person name="Bills G."/>
            <person name="Bluhm B."/>
            <person name="Cannon C."/>
            <person name="Castanera R."/>
            <person name="Culley D."/>
            <person name="Daum C."/>
            <person name="Ezra D."/>
            <person name="Gonzalez J."/>
            <person name="Henrissat B."/>
            <person name="Kuo A."/>
            <person name="Liang C."/>
            <person name="Lipzen A."/>
            <person name="Lutzoni F."/>
            <person name="Magnuson J."/>
            <person name="Mondo S."/>
            <person name="Nolan M."/>
            <person name="Ohm R."/>
            <person name="Pangilinan J."/>
            <person name="Park H.-J."/>
            <person name="Ramirez L."/>
            <person name="Alfaro M."/>
            <person name="Sun H."/>
            <person name="Tritt A."/>
            <person name="Yoshinaga Y."/>
            <person name="Zwiers L.-H."/>
            <person name="Turgeon B."/>
            <person name="Goodwin S."/>
            <person name="Spatafora J."/>
            <person name="Crous P."/>
            <person name="Grigoriev I."/>
        </authorList>
    </citation>
    <scope>NUCLEOTIDE SEQUENCE</scope>
    <source>
        <strain evidence="11">CBS 269.34</strain>
    </source>
</reference>
<keyword evidence="6" id="KW-0732">Signal</keyword>
<keyword evidence="7" id="KW-1015">Disulfide bond</keyword>
<evidence type="ECO:0000259" key="10">
    <source>
        <dbReference type="Pfam" id="PF05730"/>
    </source>
</evidence>
<feature type="transmembrane region" description="Helical" evidence="9">
    <location>
        <begin position="300"/>
        <end position="320"/>
    </location>
</feature>
<keyword evidence="5" id="KW-0325">Glycoprotein</keyword>
<protein>
    <recommendedName>
        <fullName evidence="10">CFEM domain-containing protein</fullName>
    </recommendedName>
</protein>
<dbReference type="InterPro" id="IPR008427">
    <property type="entry name" value="Extracellular_membr_CFEM_dom"/>
</dbReference>
<keyword evidence="4" id="KW-0964">Secreted</keyword>
<evidence type="ECO:0000256" key="1">
    <source>
        <dbReference type="ARBA" id="ARBA00004589"/>
    </source>
</evidence>
<evidence type="ECO:0000256" key="7">
    <source>
        <dbReference type="ARBA" id="ARBA00023157"/>
    </source>
</evidence>
<evidence type="ECO:0000256" key="2">
    <source>
        <dbReference type="ARBA" id="ARBA00004613"/>
    </source>
</evidence>
<keyword evidence="9" id="KW-0472">Membrane</keyword>
<dbReference type="EMBL" id="MU004181">
    <property type="protein sequence ID" value="KAF2502275.1"/>
    <property type="molecule type" value="Genomic_DNA"/>
</dbReference>
<dbReference type="AlphaFoldDB" id="A0A6A6RBW1"/>
<comment type="subcellular location">
    <subcellularLocation>
        <location evidence="1">Membrane</location>
        <topology evidence="1">Lipid-anchor</topology>
        <topology evidence="1">GPI-anchor</topology>
    </subcellularLocation>
    <subcellularLocation>
        <location evidence="2">Secreted</location>
    </subcellularLocation>
</comment>
<evidence type="ECO:0000256" key="4">
    <source>
        <dbReference type="ARBA" id="ARBA00022525"/>
    </source>
</evidence>
<keyword evidence="5" id="KW-0336">GPI-anchor</keyword>
<sequence length="339" mass="36481">MIRSWIVTFQTFHKLNKTKTSNMRLSTILYRTVFLALPGSLAARNNSYDAWSTANETGIYQTLPNCAKSCVSEVNHKIHNGNLECVSWGCVCSESTLGENFQYGLSNVTSCASSSCGDQADVDSAVTAFEDLCIVYATNGTQQAKPNPPDGKIFRITYTDKQNLTACAKFVLNACLDADGNRTETNCGPMNHLPNWALYKGVADARHCKTSDCLCNTTTGNFDATFDLTYNSSVDYCGMHMSTSVDPDAAYADMMGALATFCAGQKYPPHVWAIPVVGVDPNSTSTHHKGKYSLDQQVQLGLGIGLGLPANLLAAAGLWFSRGMLKSARLAIPGATPSS</sequence>
<name>A0A6A6RBW1_9PEZI</name>
<dbReference type="GO" id="GO:0098552">
    <property type="term" value="C:side of membrane"/>
    <property type="evidence" value="ECO:0007669"/>
    <property type="project" value="UniProtKB-KW"/>
</dbReference>
<accession>A0A6A6RBW1</accession>
<evidence type="ECO:0000256" key="5">
    <source>
        <dbReference type="ARBA" id="ARBA00022622"/>
    </source>
</evidence>
<comment type="similarity">
    <text evidence="3">Belongs to the RBT5 family.</text>
</comment>
<feature type="domain" description="CFEM" evidence="10">
    <location>
        <begin position="60"/>
        <end position="133"/>
    </location>
</feature>
<keyword evidence="9" id="KW-1133">Transmembrane helix</keyword>
<dbReference type="Proteomes" id="UP000799750">
    <property type="component" value="Unassembled WGS sequence"/>
</dbReference>
<evidence type="ECO:0000256" key="9">
    <source>
        <dbReference type="SAM" id="Phobius"/>
    </source>
</evidence>
<evidence type="ECO:0000313" key="11">
    <source>
        <dbReference type="EMBL" id="KAF2502275.1"/>
    </source>
</evidence>
<proteinExistence type="inferred from homology"/>
<keyword evidence="9" id="KW-0812">Transmembrane</keyword>